<organism evidence="14 15">
    <name type="scientific">Cryptococcus gattii EJB2</name>
    <dbReference type="NCBI Taxonomy" id="1296103"/>
    <lineage>
        <taxon>Eukaryota</taxon>
        <taxon>Fungi</taxon>
        <taxon>Dikarya</taxon>
        <taxon>Basidiomycota</taxon>
        <taxon>Agaricomycotina</taxon>
        <taxon>Tremellomycetes</taxon>
        <taxon>Tremellales</taxon>
        <taxon>Cryptococcaceae</taxon>
        <taxon>Cryptococcus</taxon>
        <taxon>Cryptococcus gattii species complex</taxon>
    </lineage>
</organism>
<keyword evidence="8 11" id="KW-0012">Acyltransferase</keyword>
<evidence type="ECO:0000256" key="6">
    <source>
        <dbReference type="ARBA" id="ARBA00023139"/>
    </source>
</evidence>
<reference evidence="14 15" key="1">
    <citation type="submission" date="2015-01" db="EMBL/GenBank/DDBJ databases">
        <title>The Genome Sequence of Cryptococcus gattii EJB2.</title>
        <authorList>
            <consortium name="The Broad Institute Genomics Platform"/>
            <person name="Cuomo C."/>
            <person name="Litvintseva A."/>
            <person name="Chen Y."/>
            <person name="Heitman J."/>
            <person name="Sun S."/>
            <person name="Springer D."/>
            <person name="Dromer F."/>
            <person name="Young S."/>
            <person name="Zeng Q."/>
            <person name="Gargeya S."/>
            <person name="Abouelleil A."/>
            <person name="Alvarado L."/>
            <person name="Chapman S.B."/>
            <person name="Gainer-Dewar J."/>
            <person name="Goldberg J."/>
            <person name="Griggs A."/>
            <person name="Gujja S."/>
            <person name="Hansen M."/>
            <person name="Howarth C."/>
            <person name="Imamovic A."/>
            <person name="Larimer J."/>
            <person name="Murphy C."/>
            <person name="Naylor J."/>
            <person name="Pearson M."/>
            <person name="Priest M."/>
            <person name="Roberts A."/>
            <person name="Saif S."/>
            <person name="Shea T."/>
            <person name="Sykes S."/>
            <person name="Wortman J."/>
            <person name="Nusbaum C."/>
            <person name="Birren B."/>
        </authorList>
    </citation>
    <scope>NUCLEOTIDE SEQUENCE [LARGE SCALE GENOMIC DNA]</scope>
    <source>
        <strain evidence="14 15">EJB2</strain>
    </source>
</reference>
<evidence type="ECO:0000256" key="4">
    <source>
        <dbReference type="ARBA" id="ARBA00022989"/>
    </source>
</evidence>
<name>A0ABR5BLF3_9TREE</name>
<evidence type="ECO:0000256" key="2">
    <source>
        <dbReference type="ARBA" id="ARBA00022679"/>
    </source>
</evidence>
<dbReference type="EMBL" id="KN848792">
    <property type="protein sequence ID" value="KIR76469.1"/>
    <property type="molecule type" value="Genomic_DNA"/>
</dbReference>
<dbReference type="EC" id="2.3.1.225" evidence="11"/>
<proteinExistence type="inferred from homology"/>
<feature type="transmembrane region" description="Helical" evidence="11">
    <location>
        <begin position="22"/>
        <end position="46"/>
    </location>
</feature>
<evidence type="ECO:0000256" key="3">
    <source>
        <dbReference type="ARBA" id="ARBA00022692"/>
    </source>
</evidence>
<feature type="region of interest" description="Disordered" evidence="12">
    <location>
        <begin position="244"/>
        <end position="277"/>
    </location>
</feature>
<keyword evidence="3 11" id="KW-0812">Transmembrane</keyword>
<keyword evidence="7" id="KW-0449">Lipoprotein</keyword>
<sequence length="638" mass="71840">MDGRHGRKSSKVDQFFERVPRYFSYMILISTWLLFMLFITLGEVLIKRREIGRFLEQVVTFNTLFFLTLLSLITTSLRSPGTPDPNLAPTPCAPGFNLVRQKQKRKQPTSKNDDFPVHHLLKTFNPRPNTKVELPPSLNFLRNSQWISSRLHKDRPSPLPLFKNEPYPPVLSALDSLSSEDDNSGCQSDGIGWSDPESESELGSDYSPFPFSPSAGNNNRDEDEVRNERDRECDQLLTLGEGHAHSHADMNEKTDSLSSSPIPTRDSNAGPSDKTHSRWCKRCNAWKPDRAHHCRHCGSCVLKMDHHCPWVGACVGYRNYKPFLLFITYATILASYTTFETGYEVYLYFVRAREDLAAASRYQSSLSSNSSLPVPVAASLPLGLAVSMMLLTMGVFVTLSVGGLACFHWWLAFGNMTTLESITHSYPASLLPSLPLHPDPPFHFHSPSRQKLSYKERQSLSQKAQGINVYDLGWRRNLKEAFFGNDSHRHRGSDLGDGGWDEDNDKRVTIGMALGAMWPTKIGYDKSDPIAGHVFPYDPCALEQLKMLSEKLRSGTFTLRVGGEDDSAVGNGCNQNKEDGYQEEENAIGLGDKNRTGSGRYEAMDEKPAVQDSNKWTQKKRSPLLMKNRGRGIQWFEV</sequence>
<comment type="subcellular location">
    <subcellularLocation>
        <location evidence="1">Membrane</location>
        <topology evidence="1">Multi-pass membrane protein</topology>
    </subcellularLocation>
</comment>
<dbReference type="PANTHER" id="PTHR22883:SF23">
    <property type="entry name" value="PALMITOYLTRANSFERASE ZDHHC6"/>
    <property type="match status" value="1"/>
</dbReference>
<evidence type="ECO:0000313" key="15">
    <source>
        <dbReference type="Proteomes" id="UP000054272"/>
    </source>
</evidence>
<evidence type="ECO:0000256" key="8">
    <source>
        <dbReference type="ARBA" id="ARBA00023315"/>
    </source>
</evidence>
<feature type="compositionally biased region" description="Basic and acidic residues" evidence="12">
    <location>
        <begin position="244"/>
        <end position="255"/>
    </location>
</feature>
<protein>
    <recommendedName>
        <fullName evidence="11">Palmitoyltransferase</fullName>
        <ecNumber evidence="11">2.3.1.225</ecNumber>
    </recommendedName>
</protein>
<comment type="catalytic activity">
    <reaction evidence="10 11">
        <text>L-cysteinyl-[protein] + hexadecanoyl-CoA = S-hexadecanoyl-L-cysteinyl-[protein] + CoA</text>
        <dbReference type="Rhea" id="RHEA:36683"/>
        <dbReference type="Rhea" id="RHEA-COMP:10131"/>
        <dbReference type="Rhea" id="RHEA-COMP:11032"/>
        <dbReference type="ChEBI" id="CHEBI:29950"/>
        <dbReference type="ChEBI" id="CHEBI:57287"/>
        <dbReference type="ChEBI" id="CHEBI:57379"/>
        <dbReference type="ChEBI" id="CHEBI:74151"/>
        <dbReference type="EC" id="2.3.1.225"/>
    </reaction>
</comment>
<feature type="transmembrane region" description="Helical" evidence="11">
    <location>
        <begin position="382"/>
        <end position="411"/>
    </location>
</feature>
<dbReference type="Proteomes" id="UP000054272">
    <property type="component" value="Unassembled WGS sequence"/>
</dbReference>
<evidence type="ECO:0000256" key="10">
    <source>
        <dbReference type="ARBA" id="ARBA00048048"/>
    </source>
</evidence>
<evidence type="ECO:0000256" key="1">
    <source>
        <dbReference type="ARBA" id="ARBA00004141"/>
    </source>
</evidence>
<evidence type="ECO:0000256" key="7">
    <source>
        <dbReference type="ARBA" id="ARBA00023288"/>
    </source>
</evidence>
<evidence type="ECO:0000259" key="13">
    <source>
        <dbReference type="Pfam" id="PF01529"/>
    </source>
</evidence>
<evidence type="ECO:0000256" key="9">
    <source>
        <dbReference type="ARBA" id="ARBA00038298"/>
    </source>
</evidence>
<dbReference type="Pfam" id="PF01529">
    <property type="entry name" value="DHHC"/>
    <property type="match status" value="1"/>
</dbReference>
<dbReference type="PANTHER" id="PTHR22883">
    <property type="entry name" value="ZINC FINGER DHHC DOMAIN CONTAINING PROTEIN"/>
    <property type="match status" value="1"/>
</dbReference>
<dbReference type="InterPro" id="IPR039859">
    <property type="entry name" value="PFA4/ZDH16/20/ERF2-like"/>
</dbReference>
<feature type="domain" description="Palmitoyltransferase DHHC" evidence="13">
    <location>
        <begin position="275"/>
        <end position="423"/>
    </location>
</feature>
<keyword evidence="4 11" id="KW-1133">Transmembrane helix</keyword>
<gene>
    <name evidence="14" type="ORF">I306_06542</name>
</gene>
<accession>A0ABR5BLF3</accession>
<keyword evidence="15" id="KW-1185">Reference proteome</keyword>
<dbReference type="InterPro" id="IPR001594">
    <property type="entry name" value="Palmitoyltrfase_DHHC"/>
</dbReference>
<comment type="similarity">
    <text evidence="9">Belongs to the DHHC palmitoyltransferase family. PFA5 subfamily.</text>
</comment>
<keyword evidence="5 11" id="KW-0472">Membrane</keyword>
<evidence type="ECO:0000256" key="5">
    <source>
        <dbReference type="ARBA" id="ARBA00023136"/>
    </source>
</evidence>
<keyword evidence="6" id="KW-0564">Palmitate</keyword>
<feature type="region of interest" description="Disordered" evidence="12">
    <location>
        <begin position="100"/>
        <end position="136"/>
    </location>
</feature>
<feature type="region of interest" description="Disordered" evidence="12">
    <location>
        <begin position="172"/>
        <end position="229"/>
    </location>
</feature>
<dbReference type="PROSITE" id="PS50216">
    <property type="entry name" value="DHHC"/>
    <property type="match status" value="1"/>
</dbReference>
<comment type="domain">
    <text evidence="11">The DHHC domain is required for palmitoyltransferase activity.</text>
</comment>
<keyword evidence="2 11" id="KW-0808">Transferase</keyword>
<evidence type="ECO:0000256" key="12">
    <source>
        <dbReference type="SAM" id="MobiDB-lite"/>
    </source>
</evidence>
<feature type="compositionally biased region" description="Polar residues" evidence="12">
    <location>
        <begin position="256"/>
        <end position="270"/>
    </location>
</feature>
<evidence type="ECO:0000313" key="14">
    <source>
        <dbReference type="EMBL" id="KIR76469.1"/>
    </source>
</evidence>
<feature type="transmembrane region" description="Helical" evidence="11">
    <location>
        <begin position="58"/>
        <end position="77"/>
    </location>
</feature>
<evidence type="ECO:0000256" key="11">
    <source>
        <dbReference type="RuleBase" id="RU079119"/>
    </source>
</evidence>